<dbReference type="PANTHER" id="PTHR21058">
    <property type="entry name" value="6,7-DIMETHYL-8-RIBITYLLUMAZINE SYNTHASE DMRL SYNTHASE LUMAZINE SYNTHASE"/>
    <property type="match status" value="1"/>
</dbReference>
<accession>A0A0A2G4K6</accession>
<comment type="similarity">
    <text evidence="2 7">Belongs to the DMRL synthase family.</text>
</comment>
<dbReference type="Proteomes" id="UP000030134">
    <property type="component" value="Unassembled WGS sequence"/>
</dbReference>
<feature type="binding site" evidence="7">
    <location>
        <begin position="91"/>
        <end position="93"/>
    </location>
    <ligand>
        <name>5-amino-6-(D-ribitylamino)uracil</name>
        <dbReference type="ChEBI" id="CHEBI:15934"/>
    </ligand>
</feature>
<dbReference type="HAMAP" id="MF_00178">
    <property type="entry name" value="Lumazine_synth"/>
    <property type="match status" value="1"/>
</dbReference>
<dbReference type="EMBL" id="JQZW01000013">
    <property type="protein sequence ID" value="KGN97352.1"/>
    <property type="molecule type" value="Genomic_DNA"/>
</dbReference>
<protein>
    <recommendedName>
        <fullName evidence="3 7">6,7-dimethyl-8-ribityllumazine synthase</fullName>
        <shortName evidence="7">DMRL synthase</shortName>
        <shortName evidence="7">LS</shortName>
        <shortName evidence="7">Lumazine synthase</shortName>
        <ecNumber evidence="3 7">2.5.1.78</ecNumber>
    </recommendedName>
</protein>
<feature type="binding site" evidence="7">
    <location>
        <begin position="66"/>
        <end position="68"/>
    </location>
    <ligand>
        <name>5-amino-6-(D-ribitylamino)uracil</name>
        <dbReference type="ChEBI" id="CHEBI:15934"/>
    </ligand>
</feature>
<dbReference type="PANTHER" id="PTHR21058:SF0">
    <property type="entry name" value="6,7-DIMETHYL-8-RIBITYLLUMAZINE SYNTHASE"/>
    <property type="match status" value="1"/>
</dbReference>
<proteinExistence type="inferred from homology"/>
<evidence type="ECO:0000256" key="7">
    <source>
        <dbReference type="HAMAP-Rule" id="MF_00178"/>
    </source>
</evidence>
<dbReference type="RefSeq" id="WP_036884780.1">
    <property type="nucleotide sequence ID" value="NZ_JQZW01000013.1"/>
</dbReference>
<evidence type="ECO:0000313" key="8">
    <source>
        <dbReference type="EMBL" id="KGN97352.1"/>
    </source>
</evidence>
<dbReference type="EC" id="2.5.1.78" evidence="3 7"/>
<comment type="pathway">
    <text evidence="1 7">Cofactor biosynthesis; riboflavin biosynthesis; riboflavin from 2-hydroxy-3-oxobutyl phosphate and 5-amino-6-(D-ribitylamino)uracil: step 1/2.</text>
</comment>
<name>A0A0A2G4K6_9PORP</name>
<comment type="function">
    <text evidence="7">Catalyzes the formation of 6,7-dimethyl-8-ribityllumazine by condensation of 5-amino-6-(D-ribitylamino)uracil with 3,4-dihydroxy-2-butanone 4-phosphate. This is the penultimate step in the biosynthesis of riboflavin.</text>
</comment>
<dbReference type="CDD" id="cd09209">
    <property type="entry name" value="Lumazine_synthase-I"/>
    <property type="match status" value="1"/>
</dbReference>
<dbReference type="Pfam" id="PF00885">
    <property type="entry name" value="DMRL_synthase"/>
    <property type="match status" value="1"/>
</dbReference>
<reference evidence="8 9" key="1">
    <citation type="submission" date="2014-08" db="EMBL/GenBank/DDBJ databases">
        <title>Porphyromonas gingivicanis strain:COT-022_OH1391 Genome sequencing.</title>
        <authorList>
            <person name="Wallis C."/>
            <person name="Deusch O."/>
            <person name="O'Flynn C."/>
            <person name="Davis I."/>
            <person name="Jospin G."/>
            <person name="Darling A.E."/>
            <person name="Coil D.A."/>
            <person name="Alexiev A."/>
            <person name="Horsfall A."/>
            <person name="Kirkwood N."/>
            <person name="Harris S."/>
            <person name="Eisen J.A."/>
        </authorList>
    </citation>
    <scope>NUCLEOTIDE SEQUENCE [LARGE SCALE GENOMIC DNA]</scope>
    <source>
        <strain evidence="9">COT-022 OH1391</strain>
    </source>
</reference>
<sequence length="166" mass="17948">MSSILQNSSEDCYRLQHIPSKDIEIAIAVADWNSNITHKLLEGAVEVLQKSGVTKEQIKVVHVPGAFELTYAAAAFLQTEVYYDAIIVLGCVIRGDTSHYDHICEGVTYGITALNRNASSPVIFGLVTTENLQQAEDRAGGKLGNKGAEAAITALKMIDTSCEIHN</sequence>
<gene>
    <name evidence="7" type="primary">ribH</name>
    <name evidence="8" type="ORF">HQ36_07280</name>
</gene>
<dbReference type="NCBIfam" id="TIGR00114">
    <property type="entry name" value="lumazine-synth"/>
    <property type="match status" value="1"/>
</dbReference>
<dbReference type="InterPro" id="IPR034964">
    <property type="entry name" value="LS"/>
</dbReference>
<feature type="binding site" evidence="7">
    <location>
        <position position="124"/>
    </location>
    <ligand>
        <name>5-amino-6-(D-ribitylamino)uracil</name>
        <dbReference type="ChEBI" id="CHEBI:15934"/>
    </ligand>
</feature>
<dbReference type="SUPFAM" id="SSF52121">
    <property type="entry name" value="Lumazine synthase"/>
    <property type="match status" value="1"/>
</dbReference>
<dbReference type="AlphaFoldDB" id="A0A0A2G4K6"/>
<dbReference type="eggNOG" id="COG0054">
    <property type="taxonomic scope" value="Bacteria"/>
</dbReference>
<dbReference type="OrthoDB" id="9809709at2"/>
<keyword evidence="9" id="KW-1185">Reference proteome</keyword>
<organism evidence="8 9">
    <name type="scientific">Porphyromonas gingivicanis</name>
    <dbReference type="NCBI Taxonomy" id="266762"/>
    <lineage>
        <taxon>Bacteria</taxon>
        <taxon>Pseudomonadati</taxon>
        <taxon>Bacteroidota</taxon>
        <taxon>Bacteroidia</taxon>
        <taxon>Bacteroidales</taxon>
        <taxon>Porphyromonadaceae</taxon>
        <taxon>Porphyromonas</taxon>
    </lineage>
</organism>
<feature type="binding site" evidence="7">
    <location>
        <position position="138"/>
    </location>
    <ligand>
        <name>(2S)-2-hydroxy-3-oxobutyl phosphate</name>
        <dbReference type="ChEBI" id="CHEBI:58830"/>
    </ligand>
</feature>
<evidence type="ECO:0000256" key="6">
    <source>
        <dbReference type="ARBA" id="ARBA00048785"/>
    </source>
</evidence>
<dbReference type="STRING" id="266762.HQ36_07280"/>
<evidence type="ECO:0000256" key="5">
    <source>
        <dbReference type="ARBA" id="ARBA00022679"/>
    </source>
</evidence>
<dbReference type="InterPro" id="IPR002180">
    <property type="entry name" value="LS/RS"/>
</dbReference>
<evidence type="ECO:0000256" key="1">
    <source>
        <dbReference type="ARBA" id="ARBA00004917"/>
    </source>
</evidence>
<dbReference type="GO" id="GO:0005829">
    <property type="term" value="C:cytosol"/>
    <property type="evidence" value="ECO:0007669"/>
    <property type="project" value="TreeGrafter"/>
</dbReference>
<evidence type="ECO:0000256" key="2">
    <source>
        <dbReference type="ARBA" id="ARBA00007424"/>
    </source>
</evidence>
<evidence type="ECO:0000256" key="3">
    <source>
        <dbReference type="ARBA" id="ARBA00012664"/>
    </source>
</evidence>
<feature type="binding site" evidence="7">
    <location>
        <begin position="96"/>
        <end position="97"/>
    </location>
    <ligand>
        <name>(2S)-2-hydroxy-3-oxobutyl phosphate</name>
        <dbReference type="ChEBI" id="CHEBI:58830"/>
    </ligand>
</feature>
<dbReference type="GO" id="GO:0000906">
    <property type="term" value="F:6,7-dimethyl-8-ribityllumazine synthase activity"/>
    <property type="evidence" value="ECO:0007669"/>
    <property type="project" value="UniProtKB-UniRule"/>
</dbReference>
<evidence type="ECO:0000256" key="4">
    <source>
        <dbReference type="ARBA" id="ARBA00022619"/>
    </source>
</evidence>
<feature type="binding site" evidence="7">
    <location>
        <position position="32"/>
    </location>
    <ligand>
        <name>5-amino-6-(D-ribitylamino)uracil</name>
        <dbReference type="ChEBI" id="CHEBI:15934"/>
    </ligand>
</feature>
<dbReference type="GO" id="GO:0009231">
    <property type="term" value="P:riboflavin biosynthetic process"/>
    <property type="evidence" value="ECO:0007669"/>
    <property type="project" value="UniProtKB-UniRule"/>
</dbReference>
<keyword evidence="4 7" id="KW-0686">Riboflavin biosynthesis</keyword>
<dbReference type="GO" id="GO:0009349">
    <property type="term" value="C:riboflavin synthase complex"/>
    <property type="evidence" value="ECO:0007669"/>
    <property type="project" value="UniProtKB-UniRule"/>
</dbReference>
<dbReference type="InterPro" id="IPR036467">
    <property type="entry name" value="LS/RS_sf"/>
</dbReference>
<keyword evidence="5 7" id="KW-0808">Transferase</keyword>
<feature type="active site" description="Proton donor" evidence="7">
    <location>
        <position position="99"/>
    </location>
</feature>
<dbReference type="Gene3D" id="3.40.50.960">
    <property type="entry name" value="Lumazine/riboflavin synthase"/>
    <property type="match status" value="1"/>
</dbReference>
<comment type="catalytic activity">
    <reaction evidence="6 7">
        <text>(2S)-2-hydroxy-3-oxobutyl phosphate + 5-amino-6-(D-ribitylamino)uracil = 6,7-dimethyl-8-(1-D-ribityl)lumazine + phosphate + 2 H2O + H(+)</text>
        <dbReference type="Rhea" id="RHEA:26152"/>
        <dbReference type="ChEBI" id="CHEBI:15377"/>
        <dbReference type="ChEBI" id="CHEBI:15378"/>
        <dbReference type="ChEBI" id="CHEBI:15934"/>
        <dbReference type="ChEBI" id="CHEBI:43474"/>
        <dbReference type="ChEBI" id="CHEBI:58201"/>
        <dbReference type="ChEBI" id="CHEBI:58830"/>
        <dbReference type="EC" id="2.5.1.78"/>
    </reaction>
</comment>
<evidence type="ECO:0000313" key="9">
    <source>
        <dbReference type="Proteomes" id="UP000030134"/>
    </source>
</evidence>
<comment type="caution">
    <text evidence="8">The sequence shown here is derived from an EMBL/GenBank/DDBJ whole genome shotgun (WGS) entry which is preliminary data.</text>
</comment>
<dbReference type="UniPathway" id="UPA00275">
    <property type="reaction ID" value="UER00404"/>
</dbReference>